<keyword evidence="2" id="KW-1185">Reference proteome</keyword>
<dbReference type="RefSeq" id="WP_015809169.1">
    <property type="nucleotide sequence ID" value="NC_013061.1"/>
</dbReference>
<evidence type="ECO:0000313" key="2">
    <source>
        <dbReference type="Proteomes" id="UP000000852"/>
    </source>
</evidence>
<dbReference type="EMBL" id="CP001681">
    <property type="protein sequence ID" value="ACU05560.1"/>
    <property type="molecule type" value="Genomic_DNA"/>
</dbReference>
<dbReference type="STRING" id="485917.Phep_3366"/>
<dbReference type="eggNOG" id="COG4198">
    <property type="taxonomic scope" value="Bacteria"/>
</dbReference>
<dbReference type="SUPFAM" id="SSF48452">
    <property type="entry name" value="TPR-like"/>
    <property type="match status" value="1"/>
</dbReference>
<dbReference type="Gene3D" id="1.25.40.390">
    <property type="match status" value="1"/>
</dbReference>
<accession>C6XSJ7</accession>
<dbReference type="PROSITE" id="PS51257">
    <property type="entry name" value="PROKAR_LIPOPROTEIN"/>
    <property type="match status" value="1"/>
</dbReference>
<evidence type="ECO:0008006" key="3">
    <source>
        <dbReference type="Google" id="ProtNLM"/>
    </source>
</evidence>
<dbReference type="AlphaFoldDB" id="C6XSJ7"/>
<dbReference type="KEGG" id="phe:Phep_3366"/>
<dbReference type="Pfam" id="PF12771">
    <property type="entry name" value="SusD-like_2"/>
    <property type="match status" value="1"/>
</dbReference>
<dbReference type="InterPro" id="IPR041662">
    <property type="entry name" value="SusD-like_2"/>
</dbReference>
<gene>
    <name evidence="1" type="ordered locus">Phep_3366</name>
</gene>
<dbReference type="OrthoDB" id="9766256at2"/>
<dbReference type="InterPro" id="IPR011990">
    <property type="entry name" value="TPR-like_helical_dom_sf"/>
</dbReference>
<evidence type="ECO:0000313" key="1">
    <source>
        <dbReference type="EMBL" id="ACU05560.1"/>
    </source>
</evidence>
<reference evidence="1 2" key="1">
    <citation type="journal article" date="2009" name="Stand. Genomic Sci.">
        <title>Complete genome sequence of Pedobacter heparinus type strain (HIM 762-3).</title>
        <authorList>
            <person name="Han C."/>
            <person name="Spring S."/>
            <person name="Lapidus A."/>
            <person name="Del Rio T.G."/>
            <person name="Tice H."/>
            <person name="Copeland A."/>
            <person name="Cheng J.F."/>
            <person name="Lucas S."/>
            <person name="Chen F."/>
            <person name="Nolan M."/>
            <person name="Bruce D."/>
            <person name="Goodwin L."/>
            <person name="Pitluck S."/>
            <person name="Ivanova N."/>
            <person name="Mavromatis K."/>
            <person name="Mikhailova N."/>
            <person name="Pati A."/>
            <person name="Chen A."/>
            <person name="Palaniappan K."/>
            <person name="Land M."/>
            <person name="Hauser L."/>
            <person name="Chang Y.J."/>
            <person name="Jeffries C.C."/>
            <person name="Saunders E."/>
            <person name="Chertkov O."/>
            <person name="Brettin T."/>
            <person name="Goker M."/>
            <person name="Rohde M."/>
            <person name="Bristow J."/>
            <person name="Eisen J.A."/>
            <person name="Markowitz V."/>
            <person name="Hugenholtz P."/>
            <person name="Kyrpides N.C."/>
            <person name="Klenk H.P."/>
            <person name="Detter J.C."/>
        </authorList>
    </citation>
    <scope>NUCLEOTIDE SEQUENCE [LARGE SCALE GENOMIC DNA]</scope>
    <source>
        <strain evidence="2">ATCC 13125 / DSM 2366 / CIP 104194 / JCM 7457 / NBRC 12017 / NCIMB 9290 / NRRL B-14731 / HIM 762-3</strain>
    </source>
</reference>
<protein>
    <recommendedName>
        <fullName evidence="3">Lipoprotein</fullName>
    </recommendedName>
</protein>
<dbReference type="HOGENOM" id="CLU_025928_1_0_10"/>
<organism evidence="1 2">
    <name type="scientific">Pedobacter heparinus (strain ATCC 13125 / DSM 2366 / CIP 104194 / JCM 7457 / NBRC 12017 / NCIMB 9290 / NRRL B-14731 / HIM 762-3)</name>
    <dbReference type="NCBI Taxonomy" id="485917"/>
    <lineage>
        <taxon>Bacteria</taxon>
        <taxon>Pseudomonadati</taxon>
        <taxon>Bacteroidota</taxon>
        <taxon>Sphingobacteriia</taxon>
        <taxon>Sphingobacteriales</taxon>
        <taxon>Sphingobacteriaceae</taxon>
        <taxon>Pedobacter</taxon>
    </lineage>
</organism>
<sequence length="533" mass="60072">MKQQIIIIALIAFGLLSCTKNFEEINTDPNKPVKVQPDFLLTTSIFETMNLFGGNMNRVVFFNYTHHFSGFQGNFQRYNYDLNEDNTYWRAVYVQAAQPVNQIIVNYKNDPAYTNRVMIARIWKNYILSNAVVIWGSVPTEGALLGTPSVPYTKEQDVYVNVLADLKNLTDSLSLTGDKYTVNADKIFGGDLLKWKKFANTLRLRLAIRISNDAPNGDPVLAKRVVEEVFQTEQYTMKAQTETAAANWGTTSDTWSPLYDRAVYNYTANKATIPVTNESLVYHMAPYNDARLTIYAQPAKQGPQTGTYFGQNISYGGGSTYANGLTNPHTGLKQDDYSAIGERFLKPDAEYVFLSYAEACFLKAEAALKGWWGNPNASQYYYEGIDASFNRYGLTVTQASNYKNTPGIKWSTASDTVGRSAQFKDWLQICSSYIPAGDNLRQIVMQHWLAIPGQGVDAWTLIRRTRLLEFQPQFATYDGTYAYVPNRLPYPSDELQTNIGEVNKAIGWLGGADNLNTKLWFALPVKKNPFLPF</sequence>
<name>C6XSJ7_PEDHD</name>
<dbReference type="Proteomes" id="UP000000852">
    <property type="component" value="Chromosome"/>
</dbReference>
<proteinExistence type="predicted"/>